<dbReference type="EMBL" id="AMQN01004529">
    <property type="status" value="NOT_ANNOTATED_CDS"/>
    <property type="molecule type" value="Genomic_DNA"/>
</dbReference>
<dbReference type="Pfam" id="PF00094">
    <property type="entry name" value="VWD"/>
    <property type="match status" value="1"/>
</dbReference>
<evidence type="ECO:0000313" key="4">
    <source>
        <dbReference type="EnsemblMetazoa" id="CapteP189420"/>
    </source>
</evidence>
<reference evidence="3 5" key="2">
    <citation type="journal article" date="2013" name="Nature">
        <title>Insights into bilaterian evolution from three spiralian genomes.</title>
        <authorList>
            <person name="Simakov O."/>
            <person name="Marletaz F."/>
            <person name="Cho S.J."/>
            <person name="Edsinger-Gonzales E."/>
            <person name="Havlak P."/>
            <person name="Hellsten U."/>
            <person name="Kuo D.H."/>
            <person name="Larsson T."/>
            <person name="Lv J."/>
            <person name="Arendt D."/>
            <person name="Savage R."/>
            <person name="Osoegawa K."/>
            <person name="de Jong P."/>
            <person name="Grimwood J."/>
            <person name="Chapman J.A."/>
            <person name="Shapiro H."/>
            <person name="Aerts A."/>
            <person name="Otillar R.P."/>
            <person name="Terry A.Y."/>
            <person name="Boore J.L."/>
            <person name="Grigoriev I.V."/>
            <person name="Lindberg D.R."/>
            <person name="Seaver E.C."/>
            <person name="Weisblat D.A."/>
            <person name="Putnam N.H."/>
            <person name="Rokhsar D.S."/>
        </authorList>
    </citation>
    <scope>NUCLEOTIDE SEQUENCE</scope>
    <source>
        <strain evidence="3 5">I ESC-2004</strain>
    </source>
</reference>
<dbReference type="Proteomes" id="UP000014760">
    <property type="component" value="Unassembled WGS sequence"/>
</dbReference>
<dbReference type="InterPro" id="IPR001846">
    <property type="entry name" value="VWF_type-D"/>
</dbReference>
<accession>R7VGX2</accession>
<dbReference type="EnsemblMetazoa" id="CapteT189420">
    <property type="protein sequence ID" value="CapteP189420"/>
    <property type="gene ID" value="CapteG189420"/>
</dbReference>
<gene>
    <name evidence="3" type="ORF">CAPTEDRAFT_189420</name>
</gene>
<dbReference type="SMART" id="SM00216">
    <property type="entry name" value="VWD"/>
    <property type="match status" value="1"/>
</dbReference>
<dbReference type="OrthoDB" id="5273213at2759"/>
<reference evidence="4" key="3">
    <citation type="submission" date="2015-06" db="UniProtKB">
        <authorList>
            <consortium name="EnsemblMetazoa"/>
        </authorList>
    </citation>
    <scope>IDENTIFICATION</scope>
</reference>
<name>R7VGX2_CAPTE</name>
<dbReference type="EMBL" id="KB293746">
    <property type="protein sequence ID" value="ELU15556.1"/>
    <property type="molecule type" value="Genomic_DNA"/>
</dbReference>
<dbReference type="STRING" id="283909.R7VGX2"/>
<sequence length="289" mass="32061">MSAHWCFTLLLLQSALFSMTLSQSCTNNRGEVIQPGEGTLSDDCTSRYLCADFGEGPFRVAYISHHSCPTNTYCNYKGYCKPLDECTIEGEDHITTFDGSQFNLDLDCKSLLAESNSNEIPEFEISTKKTPSMNDTNILIEIKVYGYVIQMYQQFNYHITDSDGLGVNLDSDNRVNISMTDHIYDPENRLSIDFGLFVTMNYDSKAHISLKPNITGMTKGICGDNDGNPDNDLTGRDGVSMTGDLSGFENSWQVADPKDSTCKKTIPCEESGSCDPPDLLQMLDKLDAV</sequence>
<dbReference type="PROSITE" id="PS51233">
    <property type="entry name" value="VWFD"/>
    <property type="match status" value="1"/>
</dbReference>
<keyword evidence="1" id="KW-0732">Signal</keyword>
<dbReference type="OMA" id="CHAREEC"/>
<dbReference type="HOGENOM" id="CLU_963919_0_0_1"/>
<protein>
    <recommendedName>
        <fullName evidence="2">VWFD domain-containing protein</fullName>
    </recommendedName>
</protein>
<dbReference type="AlphaFoldDB" id="R7VGX2"/>
<feature type="domain" description="VWFD" evidence="2">
    <location>
        <begin position="84"/>
        <end position="263"/>
    </location>
</feature>
<feature type="chain" id="PRO_5008789116" description="VWFD domain-containing protein" evidence="1">
    <location>
        <begin position="23"/>
        <end position="289"/>
    </location>
</feature>
<keyword evidence="5" id="KW-1185">Reference proteome</keyword>
<evidence type="ECO:0000313" key="5">
    <source>
        <dbReference type="Proteomes" id="UP000014760"/>
    </source>
</evidence>
<dbReference type="PANTHER" id="PTHR46160:SF9">
    <property type="entry name" value="PROTEIN PRY2-RELATED"/>
    <property type="match status" value="1"/>
</dbReference>
<evidence type="ECO:0000313" key="3">
    <source>
        <dbReference type="EMBL" id="ELU15556.1"/>
    </source>
</evidence>
<organism evidence="3">
    <name type="scientific">Capitella teleta</name>
    <name type="common">Polychaete worm</name>
    <dbReference type="NCBI Taxonomy" id="283909"/>
    <lineage>
        <taxon>Eukaryota</taxon>
        <taxon>Metazoa</taxon>
        <taxon>Spiralia</taxon>
        <taxon>Lophotrochozoa</taxon>
        <taxon>Annelida</taxon>
        <taxon>Polychaeta</taxon>
        <taxon>Sedentaria</taxon>
        <taxon>Scolecida</taxon>
        <taxon>Capitellidae</taxon>
        <taxon>Capitella</taxon>
    </lineage>
</organism>
<evidence type="ECO:0000259" key="2">
    <source>
        <dbReference type="PROSITE" id="PS51233"/>
    </source>
</evidence>
<proteinExistence type="predicted"/>
<reference evidence="5" key="1">
    <citation type="submission" date="2012-12" db="EMBL/GenBank/DDBJ databases">
        <authorList>
            <person name="Hellsten U."/>
            <person name="Grimwood J."/>
            <person name="Chapman J.A."/>
            <person name="Shapiro H."/>
            <person name="Aerts A."/>
            <person name="Otillar R.P."/>
            <person name="Terry A.Y."/>
            <person name="Boore J.L."/>
            <person name="Simakov O."/>
            <person name="Marletaz F."/>
            <person name="Cho S.-J."/>
            <person name="Edsinger-Gonzales E."/>
            <person name="Havlak P."/>
            <person name="Kuo D.-H."/>
            <person name="Larsson T."/>
            <person name="Lv J."/>
            <person name="Arendt D."/>
            <person name="Savage R."/>
            <person name="Osoegawa K."/>
            <person name="de Jong P."/>
            <person name="Lindberg D.R."/>
            <person name="Seaver E.C."/>
            <person name="Weisblat D.A."/>
            <person name="Putnam N.H."/>
            <person name="Grigoriev I.V."/>
            <person name="Rokhsar D.S."/>
        </authorList>
    </citation>
    <scope>NUCLEOTIDE SEQUENCE</scope>
    <source>
        <strain evidence="5">I ESC-2004</strain>
    </source>
</reference>
<dbReference type="PANTHER" id="PTHR46160">
    <property type="entry name" value="ALPHA-TECTORIN-RELATED"/>
    <property type="match status" value="1"/>
</dbReference>
<dbReference type="InterPro" id="IPR052749">
    <property type="entry name" value="Alpha-tectorin"/>
</dbReference>
<feature type="signal peptide" evidence="1">
    <location>
        <begin position="1"/>
        <end position="22"/>
    </location>
</feature>
<evidence type="ECO:0000256" key="1">
    <source>
        <dbReference type="SAM" id="SignalP"/>
    </source>
</evidence>